<feature type="compositionally biased region" description="Basic and acidic residues" evidence="1">
    <location>
        <begin position="1158"/>
        <end position="1171"/>
    </location>
</feature>
<feature type="compositionally biased region" description="Polar residues" evidence="1">
    <location>
        <begin position="1137"/>
        <end position="1155"/>
    </location>
</feature>
<proteinExistence type="predicted"/>
<feature type="compositionally biased region" description="Polar residues" evidence="1">
    <location>
        <begin position="919"/>
        <end position="928"/>
    </location>
</feature>
<feature type="region of interest" description="Disordered" evidence="1">
    <location>
        <begin position="989"/>
        <end position="1211"/>
    </location>
</feature>
<feature type="compositionally biased region" description="Basic and acidic residues" evidence="1">
    <location>
        <begin position="1046"/>
        <end position="1066"/>
    </location>
</feature>
<feature type="region of interest" description="Disordered" evidence="1">
    <location>
        <begin position="877"/>
        <end position="969"/>
    </location>
</feature>
<feature type="compositionally biased region" description="Basic and acidic residues" evidence="1">
    <location>
        <begin position="752"/>
        <end position="761"/>
    </location>
</feature>
<name>A0A7J6EWU3_CANSA</name>
<dbReference type="SUPFAM" id="SSF69322">
    <property type="entry name" value="Tricorn protease domain 2"/>
    <property type="match status" value="1"/>
</dbReference>
<feature type="compositionally biased region" description="Low complexity" evidence="1">
    <location>
        <begin position="765"/>
        <end position="778"/>
    </location>
</feature>
<feature type="compositionally biased region" description="Acidic residues" evidence="1">
    <location>
        <begin position="889"/>
        <end position="905"/>
    </location>
</feature>
<organism evidence="2 3">
    <name type="scientific">Cannabis sativa</name>
    <name type="common">Hemp</name>
    <name type="synonym">Marijuana</name>
    <dbReference type="NCBI Taxonomy" id="3483"/>
    <lineage>
        <taxon>Eukaryota</taxon>
        <taxon>Viridiplantae</taxon>
        <taxon>Streptophyta</taxon>
        <taxon>Embryophyta</taxon>
        <taxon>Tracheophyta</taxon>
        <taxon>Spermatophyta</taxon>
        <taxon>Magnoliopsida</taxon>
        <taxon>eudicotyledons</taxon>
        <taxon>Gunneridae</taxon>
        <taxon>Pentapetalae</taxon>
        <taxon>rosids</taxon>
        <taxon>fabids</taxon>
        <taxon>Rosales</taxon>
        <taxon>Cannabaceae</taxon>
        <taxon>Cannabis</taxon>
    </lineage>
</organism>
<protein>
    <submittedName>
        <fullName evidence="2">Uncharacterized protein</fullName>
    </submittedName>
</protein>
<evidence type="ECO:0000256" key="1">
    <source>
        <dbReference type="SAM" id="MobiDB-lite"/>
    </source>
</evidence>
<feature type="compositionally biased region" description="Basic and acidic residues" evidence="1">
    <location>
        <begin position="906"/>
        <end position="918"/>
    </location>
</feature>
<evidence type="ECO:0000313" key="2">
    <source>
        <dbReference type="EMBL" id="KAF4362884.1"/>
    </source>
</evidence>
<evidence type="ECO:0000313" key="3">
    <source>
        <dbReference type="Proteomes" id="UP000583929"/>
    </source>
</evidence>
<feature type="compositionally biased region" description="Basic and acidic residues" evidence="1">
    <location>
        <begin position="1084"/>
        <end position="1093"/>
    </location>
</feature>
<feature type="compositionally biased region" description="Basic and acidic residues" evidence="1">
    <location>
        <begin position="818"/>
        <end position="833"/>
    </location>
</feature>
<dbReference type="PANTHER" id="PTHR31789:SF1">
    <property type="entry name" value="OS05G0482600 PROTEIN"/>
    <property type="match status" value="1"/>
</dbReference>
<comment type="caution">
    <text evidence="2">The sequence shown here is derived from an EMBL/GenBank/DDBJ whole genome shotgun (WGS) entry which is preliminary data.</text>
</comment>
<feature type="compositionally biased region" description="Polar residues" evidence="1">
    <location>
        <begin position="1252"/>
        <end position="1263"/>
    </location>
</feature>
<feature type="region of interest" description="Disordered" evidence="1">
    <location>
        <begin position="1242"/>
        <end position="1265"/>
    </location>
</feature>
<dbReference type="Proteomes" id="UP000583929">
    <property type="component" value="Unassembled WGS sequence"/>
</dbReference>
<reference evidence="2 3" key="1">
    <citation type="journal article" date="2020" name="bioRxiv">
        <title>Sequence and annotation of 42 cannabis genomes reveals extensive copy number variation in cannabinoid synthesis and pathogen resistance genes.</title>
        <authorList>
            <person name="Mckernan K.J."/>
            <person name="Helbert Y."/>
            <person name="Kane L.T."/>
            <person name="Ebling H."/>
            <person name="Zhang L."/>
            <person name="Liu B."/>
            <person name="Eaton Z."/>
            <person name="Mclaughlin S."/>
            <person name="Kingan S."/>
            <person name="Baybayan P."/>
            <person name="Concepcion G."/>
            <person name="Jordan M."/>
            <person name="Riva A."/>
            <person name="Barbazuk W."/>
            <person name="Harkins T."/>
        </authorList>
    </citation>
    <scope>NUCLEOTIDE SEQUENCE [LARGE SCALE GENOMIC DNA]</scope>
    <source>
        <strain evidence="3">cv. Jamaican Lion 4</strain>
        <tissue evidence="2">Leaf</tissue>
    </source>
</reference>
<feature type="compositionally biased region" description="Polar residues" evidence="1">
    <location>
        <begin position="688"/>
        <end position="697"/>
    </location>
</feature>
<gene>
    <name evidence="2" type="ORF">G4B88_014221</name>
</gene>
<accession>A0A7J6EWU3</accession>
<feature type="compositionally biased region" description="Polar residues" evidence="1">
    <location>
        <begin position="945"/>
        <end position="955"/>
    </location>
</feature>
<dbReference type="InterPro" id="IPR057221">
    <property type="entry name" value="DUF7899"/>
</dbReference>
<feature type="region of interest" description="Disordered" evidence="1">
    <location>
        <begin position="803"/>
        <end position="864"/>
    </location>
</feature>
<keyword evidence="3" id="KW-1185">Reference proteome</keyword>
<feature type="region of interest" description="Disordered" evidence="1">
    <location>
        <begin position="688"/>
        <end position="787"/>
    </location>
</feature>
<sequence>MEGGGRRISASPRPCSVRRVVAKKRPRVGGVDGFVNSVKKLQRREISSKRDRAFTMSDAQERFRNIRLQEEYDTHDPKGHCSMVLPFLRKRSKIIEIVAARDIVFALAQSGVCAAFSRETNQRICFLNVSPDEVIRSLFYNKNNDSLITVSVYASDNFSSLKCRSTRIEYIRRGKPDAGFALFESESLKWPGFVEFDDVNGKVLTYSAQDSIYKVFDLKNYTMLYSISDKNVQEIKISPGIMLLILTKASGHVPLKILSIEDGTVLKSFNHLLHRNKKVDFIEQFNEKLLVKQENENLQILDVRNFELTEVSRTEFMTPSAFIFLYENQLFLTFRNRLVAVWNFRGELVTSFEDHLLWHPDCNTNNIYITSDQDLIISYCKADSDDPLSEGSAGSINISNILTGKCLAKIRASNSTPLESEGCCSDKCCVSGSSGNCKSKKRTQAARTRSTVAEALEDITALFYDEERNEIYTGNRHGFSCFGGKMQGEIDGGVPLDYAEIHIFPAQNRYEASVCCNGKTQNLETGVLESLLPHLPKVKEIYSNGTNASVKLLLPENLNGAAWFTKSTLNRFFQTMSSPGLIRTTSSTKDEMSQLEEARRFHLSLYGEPQNENASSDNSKNELLRALDLRLMALRSELATSFSEAAYSICSTKEMTDLAKFSECFGGTELRNSLHKFLELNQEGNDLQNDVKSSLTPKSRDHDVNEKQESVQVSKAVHSDTPVKFGVSPAKAAQVERQSSSGSEESSESSDEDRRSAERSRTMIRSASPRRSASPMRRVQIGRGGSRRAAALTIKSLGFFPARDKSFPYRDASGNSSEEERFEQPNRKPENHVRMSVQDAIHLFESKQRDQTGDGQMRKSLSNISINASKAVLRRWSSGMGETSAPCEPEPEDFVPNDAEDEENEENQKYSTDMKSESETVPTGQETVKTAEVPTNLEQFDKSLSDPTYNEADTSITEEESLRKSTATTEWNRLKEAELNQMLMQMMETKPGRQAKTQTSRKQSLPSGQRGGFYDHYKEKRDEKLRGENSRIKAEKEAQFKAMQKILDERKSEMASKNVKDVDKKPVVRKSQKSVRSLPQPANPKKEIKKEISKVPSAKKTLPKTSPVPATRKSWPSTPPARAVGTSPAKTPVGNPSAGTTPTRRKTQQQSSLPRPSSKVERPQQPQRRESLTNSGKGLKNVKAVNEKQQQAPKKTSKPTKTKVVTPSEDCSDVIPAKPGLYSRVTKKGTVVPVETKPFLRKGSRTAPGVSATVNKTKSSPQSEEMLRNSENIVEKQEAEVVADVSETVSQHQEEDVMVVVHQDAAMDSEALENSWHECNNGAENFDSVPAECNDALPKNVTDSTETQAEVEAIISPSAWVEIEEHQAMPPCDDRPCQPTSTVAAPIGSTSPRVRHSLSQMLQEESNEPDIIEWGNAENPPAIIYQKDAPKGLKRLLKFARKSKGDANISGWSSPSVFSEGEDDADNLTRKASLTAKNNYGQQRTSLGDGYDAREVYSAQSNISKVNTRSSLNKLQEDSTGVSTTKGLARSKILLFLQWSKPSLYCSSQLTTAFVSGL</sequence>
<dbReference type="Pfam" id="PF25463">
    <property type="entry name" value="DUF7899"/>
    <property type="match status" value="1"/>
</dbReference>
<feature type="compositionally biased region" description="Basic and acidic residues" evidence="1">
    <location>
        <begin position="842"/>
        <end position="852"/>
    </location>
</feature>
<feature type="compositionally biased region" description="Basic and acidic residues" evidence="1">
    <location>
        <begin position="1013"/>
        <end position="1039"/>
    </location>
</feature>
<dbReference type="EMBL" id="JAATIQ010000306">
    <property type="protein sequence ID" value="KAF4362884.1"/>
    <property type="molecule type" value="Genomic_DNA"/>
</dbReference>
<dbReference type="PANTHER" id="PTHR31789">
    <property type="entry name" value="OS05G0482600 PROTEIN"/>
    <property type="match status" value="1"/>
</dbReference>
<feature type="compositionally biased region" description="Polar residues" evidence="1">
    <location>
        <begin position="995"/>
        <end position="1007"/>
    </location>
</feature>
<feature type="compositionally biased region" description="Basic and acidic residues" evidence="1">
    <location>
        <begin position="698"/>
        <end position="709"/>
    </location>
</feature>